<dbReference type="EC" id="2.3.-.-" evidence="3"/>
<evidence type="ECO:0000256" key="1">
    <source>
        <dbReference type="SAM" id="Phobius"/>
    </source>
</evidence>
<accession>A0ABV3JTQ2</accession>
<gene>
    <name evidence="3" type="ORF">AB0L16_07310</name>
</gene>
<dbReference type="RefSeq" id="WP_109282713.1">
    <property type="nucleotide sequence ID" value="NZ_JBFAUK010000004.1"/>
</dbReference>
<feature type="domain" description="Acyltransferase 3" evidence="2">
    <location>
        <begin position="33"/>
        <end position="350"/>
    </location>
</feature>
<feature type="transmembrane region" description="Helical" evidence="1">
    <location>
        <begin position="212"/>
        <end position="231"/>
    </location>
</feature>
<reference evidence="3 4" key="1">
    <citation type="submission" date="2024-06" db="EMBL/GenBank/DDBJ databases">
        <title>The Natural Products Discovery Center: Release of the First 8490 Sequenced Strains for Exploring Actinobacteria Biosynthetic Diversity.</title>
        <authorList>
            <person name="Kalkreuter E."/>
            <person name="Kautsar S.A."/>
            <person name="Yang D."/>
            <person name="Bader C.D."/>
            <person name="Teijaro C.N."/>
            <person name="Fluegel L."/>
            <person name="Davis C.M."/>
            <person name="Simpson J.R."/>
            <person name="Lauterbach L."/>
            <person name="Steele A.D."/>
            <person name="Gui C."/>
            <person name="Meng S."/>
            <person name="Li G."/>
            <person name="Viehrig K."/>
            <person name="Ye F."/>
            <person name="Su P."/>
            <person name="Kiefer A.F."/>
            <person name="Nichols A."/>
            <person name="Cepeda A.J."/>
            <person name="Yan W."/>
            <person name="Fan B."/>
            <person name="Jiang Y."/>
            <person name="Adhikari A."/>
            <person name="Zheng C.-J."/>
            <person name="Schuster L."/>
            <person name="Cowan T.M."/>
            <person name="Smanski M.J."/>
            <person name="Chevrette M.G."/>
            <person name="De Carvalho L.P.S."/>
            <person name="Shen B."/>
        </authorList>
    </citation>
    <scope>NUCLEOTIDE SEQUENCE [LARGE SCALE GENOMIC DNA]</scope>
    <source>
        <strain evidence="3 4">NPDC052347</strain>
    </source>
</reference>
<feature type="transmembrane region" description="Helical" evidence="1">
    <location>
        <begin position="36"/>
        <end position="55"/>
    </location>
</feature>
<dbReference type="Proteomes" id="UP001552594">
    <property type="component" value="Unassembled WGS sequence"/>
</dbReference>
<dbReference type="InterPro" id="IPR002656">
    <property type="entry name" value="Acyl_transf_3_dom"/>
</dbReference>
<feature type="transmembrane region" description="Helical" evidence="1">
    <location>
        <begin position="238"/>
        <end position="259"/>
    </location>
</feature>
<dbReference type="GO" id="GO:0016746">
    <property type="term" value="F:acyltransferase activity"/>
    <property type="evidence" value="ECO:0007669"/>
    <property type="project" value="UniProtKB-KW"/>
</dbReference>
<keyword evidence="1" id="KW-0812">Transmembrane</keyword>
<keyword evidence="4" id="KW-1185">Reference proteome</keyword>
<proteinExistence type="predicted"/>
<dbReference type="PANTHER" id="PTHR23028">
    <property type="entry name" value="ACETYLTRANSFERASE"/>
    <property type="match status" value="1"/>
</dbReference>
<dbReference type="Pfam" id="PF01757">
    <property type="entry name" value="Acyl_transf_3"/>
    <property type="match status" value="1"/>
</dbReference>
<keyword evidence="1" id="KW-1133">Transmembrane helix</keyword>
<keyword evidence="1" id="KW-0472">Membrane</keyword>
<keyword evidence="3" id="KW-0808">Transferase</keyword>
<dbReference type="InterPro" id="IPR050879">
    <property type="entry name" value="Acyltransferase_3"/>
</dbReference>
<evidence type="ECO:0000313" key="4">
    <source>
        <dbReference type="Proteomes" id="UP001552594"/>
    </source>
</evidence>
<organism evidence="3 4">
    <name type="scientific">Streptomyces orinoci</name>
    <name type="common">Streptoverticillium orinoci</name>
    <dbReference type="NCBI Taxonomy" id="67339"/>
    <lineage>
        <taxon>Bacteria</taxon>
        <taxon>Bacillati</taxon>
        <taxon>Actinomycetota</taxon>
        <taxon>Actinomycetes</taxon>
        <taxon>Kitasatosporales</taxon>
        <taxon>Streptomycetaceae</taxon>
        <taxon>Streptomyces</taxon>
    </lineage>
</organism>
<evidence type="ECO:0000313" key="3">
    <source>
        <dbReference type="EMBL" id="MEV5506271.1"/>
    </source>
</evidence>
<feature type="transmembrane region" description="Helical" evidence="1">
    <location>
        <begin position="75"/>
        <end position="96"/>
    </location>
</feature>
<protein>
    <submittedName>
        <fullName evidence="3">Acyltransferase</fullName>
        <ecNumber evidence="3">2.3.-.-</ecNumber>
    </submittedName>
</protein>
<keyword evidence="3" id="KW-0012">Acyltransferase</keyword>
<dbReference type="PANTHER" id="PTHR23028:SF53">
    <property type="entry name" value="ACYL_TRANSF_3 DOMAIN-CONTAINING PROTEIN"/>
    <property type="match status" value="1"/>
</dbReference>
<sequence>MHSTLPVQQEHPGRPVLPPCRAGGERARHRLGALDGLRLGAALMVVAYHYLAFGSGAWPRSPHTLFPRGHLPASYGWLGVQLFFLISGFVICLSGWRRGLAEFAVSRITRLYPAYWFAVLAVTVVLWRWPQVNPRPGLRDAAVNLTMLQEPLGVEPVDGVYWTLWVEMRFYLLFALVVWRGLSYRRAVGFCLVWAFAALVARATGAEPLSTVLMPGDCWYFIAGISFCLMYRFGPNQALWLIIGGCFLITQHDLLAAQGRAEGYMGHKVPHWPAALLLTLFFLALAAVALGWTQRLEWRWLSTAGALTYPLYLLHERIGWVIIKHGDGRLPRYVLLPALVAGMLMAAWLVHRWVERPLARRVGDSMRKAVTAIRSG</sequence>
<feature type="transmembrane region" description="Helical" evidence="1">
    <location>
        <begin position="160"/>
        <end position="179"/>
    </location>
</feature>
<dbReference type="EMBL" id="JBFAUK010000004">
    <property type="protein sequence ID" value="MEV5506271.1"/>
    <property type="molecule type" value="Genomic_DNA"/>
</dbReference>
<feature type="transmembrane region" description="Helical" evidence="1">
    <location>
        <begin position="271"/>
        <end position="292"/>
    </location>
</feature>
<comment type="caution">
    <text evidence="3">The sequence shown here is derived from an EMBL/GenBank/DDBJ whole genome shotgun (WGS) entry which is preliminary data.</text>
</comment>
<feature type="transmembrane region" description="Helical" evidence="1">
    <location>
        <begin position="108"/>
        <end position="129"/>
    </location>
</feature>
<feature type="transmembrane region" description="Helical" evidence="1">
    <location>
        <begin position="186"/>
        <end position="206"/>
    </location>
</feature>
<name>A0ABV3JTQ2_STRON</name>
<feature type="transmembrane region" description="Helical" evidence="1">
    <location>
        <begin position="333"/>
        <end position="351"/>
    </location>
</feature>
<evidence type="ECO:0000259" key="2">
    <source>
        <dbReference type="Pfam" id="PF01757"/>
    </source>
</evidence>